<dbReference type="Gene3D" id="3.30.420.10">
    <property type="entry name" value="Ribonuclease H-like superfamily/Ribonuclease H"/>
    <property type="match status" value="1"/>
</dbReference>
<feature type="compositionally biased region" description="Low complexity" evidence="1">
    <location>
        <begin position="552"/>
        <end position="571"/>
    </location>
</feature>
<reference evidence="3 4" key="1">
    <citation type="submission" date="2024-02" db="EMBL/GenBank/DDBJ databases">
        <authorList>
            <person name="Chen Y."/>
            <person name="Shah S."/>
            <person name="Dougan E. K."/>
            <person name="Thang M."/>
            <person name="Chan C."/>
        </authorList>
    </citation>
    <scope>NUCLEOTIDE SEQUENCE [LARGE SCALE GENOMIC DNA]</scope>
</reference>
<evidence type="ECO:0000313" key="3">
    <source>
        <dbReference type="EMBL" id="CAK9115575.1"/>
    </source>
</evidence>
<dbReference type="PROSITE" id="PS50994">
    <property type="entry name" value="INTEGRASE"/>
    <property type="match status" value="1"/>
</dbReference>
<feature type="compositionally biased region" description="Basic residues" evidence="1">
    <location>
        <begin position="463"/>
        <end position="477"/>
    </location>
</feature>
<dbReference type="Proteomes" id="UP001642484">
    <property type="component" value="Unassembled WGS sequence"/>
</dbReference>
<evidence type="ECO:0000259" key="2">
    <source>
        <dbReference type="PROSITE" id="PS50994"/>
    </source>
</evidence>
<protein>
    <recommendedName>
        <fullName evidence="2">Integrase catalytic domain-containing protein</fullName>
    </recommendedName>
</protein>
<dbReference type="InterPro" id="IPR001584">
    <property type="entry name" value="Integrase_cat-core"/>
</dbReference>
<accession>A0ABP0STQ5</accession>
<dbReference type="SUPFAM" id="SSF53098">
    <property type="entry name" value="Ribonuclease H-like"/>
    <property type="match status" value="1"/>
</dbReference>
<feature type="region of interest" description="Disordered" evidence="1">
    <location>
        <begin position="717"/>
        <end position="744"/>
    </location>
</feature>
<organism evidence="3 4">
    <name type="scientific">Durusdinium trenchii</name>
    <dbReference type="NCBI Taxonomy" id="1381693"/>
    <lineage>
        <taxon>Eukaryota</taxon>
        <taxon>Sar</taxon>
        <taxon>Alveolata</taxon>
        <taxon>Dinophyceae</taxon>
        <taxon>Suessiales</taxon>
        <taxon>Symbiodiniaceae</taxon>
        <taxon>Durusdinium</taxon>
    </lineage>
</organism>
<evidence type="ECO:0000313" key="4">
    <source>
        <dbReference type="Proteomes" id="UP001642484"/>
    </source>
</evidence>
<evidence type="ECO:0000256" key="1">
    <source>
        <dbReference type="SAM" id="MobiDB-lite"/>
    </source>
</evidence>
<feature type="region of interest" description="Disordered" evidence="1">
    <location>
        <begin position="445"/>
        <end position="518"/>
    </location>
</feature>
<feature type="domain" description="Integrase catalytic" evidence="2">
    <location>
        <begin position="151"/>
        <end position="330"/>
    </location>
</feature>
<dbReference type="InterPro" id="IPR012337">
    <property type="entry name" value="RNaseH-like_sf"/>
</dbReference>
<feature type="compositionally biased region" description="Basic and acidic residues" evidence="1">
    <location>
        <begin position="478"/>
        <end position="495"/>
    </location>
</feature>
<name>A0ABP0STQ5_9DINO</name>
<dbReference type="EMBL" id="CAXAMN010028184">
    <property type="protein sequence ID" value="CAK9115575.1"/>
    <property type="molecule type" value="Genomic_DNA"/>
</dbReference>
<comment type="caution">
    <text evidence="3">The sequence shown here is derived from an EMBL/GenBank/DDBJ whole genome shotgun (WGS) entry which is preliminary data.</text>
</comment>
<sequence length="826" mass="92031">MVRAVTKAINASWTRVDEKAGTSLASDVSWYINEVDDGANNETAETYGLFAAVEDQERSRAEGWVRHEDPSILAVTRKRFSEEPPTGKALEQIKAQLLRVHKASGHASWHSLARLLQVRKAPSWAVNLAKNMQCPDCQEAKRPQSAPVASLHETPTLFEVVGTDIFEYEHKGRKHKFMMMRDRASGLLMVEHLRSYGGEADEEKSWEPTSEVIVKVLARWMMHNPSPKWLLTDSGTYYASWFMDDWLGRSGIGHLVAPAEAHHLLGPEEGSIGIMKNAVHRLMKEIPDLEVDLAFVLAAHGHNMTVGPSGFSPFQWTRGDTPSMEQMEQDVQGAEVRREPANVVKPDSWKTAYEGDKKWLVRVHTTPRLTLFAPGRMTSMPLGMEDLTGRRKTKIRGLQEDAKEVEFEDDFKEAEYPTRSMQERWTGETWFEMTSKKDVVFAPRTPASKSAAPGTPAAAKSTAVKKSKATPKARKRKAEGVQEGSKRSPPLREEAPGTPGVSPMTTALGEDSEEDKTTTKCGHDACVLRGGHSGHHEDGQGRKFIVNSNGTTTTMEESSSSSSSSTSSSSSDELIPEEKMPVLYGTTGKWTALPEAQLRKENVDSSEVFYVLEIPIEPSDTKFLSAHPDKAVTEAEDVTFKVRAMWSEMHGEKLTKQNLYEKVRQGIGGQSWRIIHDEQFTAGRKLKKRQLEQAAKEAESLFIEQLKKLALEQRWPWDTDEPRSGHDEDLPSDEEPHESAGAGSLKNDAFCDYYRQQRIVPEELWPLAYEALKTPLPLVLRATGHALATGAEVASDEVLGQEKHDAKRIVLQAAGVHITKNAKAWG</sequence>
<feature type="compositionally biased region" description="Basic and acidic residues" evidence="1">
    <location>
        <begin position="717"/>
        <end position="729"/>
    </location>
</feature>
<dbReference type="InterPro" id="IPR036397">
    <property type="entry name" value="RNaseH_sf"/>
</dbReference>
<proteinExistence type="predicted"/>
<keyword evidence="4" id="KW-1185">Reference proteome</keyword>
<feature type="region of interest" description="Disordered" evidence="1">
    <location>
        <begin position="552"/>
        <end position="579"/>
    </location>
</feature>
<gene>
    <name evidence="3" type="ORF">CCMP2556_LOCUS53407</name>
</gene>